<keyword evidence="13" id="KW-0472">Membrane</keyword>
<dbReference type="GO" id="GO:0000155">
    <property type="term" value="F:phosphorelay sensor kinase activity"/>
    <property type="evidence" value="ECO:0007669"/>
    <property type="project" value="InterPro"/>
</dbReference>
<comment type="subcellular location">
    <subcellularLocation>
        <location evidence="2">Cell membrane</location>
        <topology evidence="2">Multi-pass membrane protein</topology>
    </subcellularLocation>
</comment>
<dbReference type="InterPro" id="IPR000014">
    <property type="entry name" value="PAS"/>
</dbReference>
<dbReference type="Pfam" id="PF14689">
    <property type="entry name" value="SPOB_a"/>
    <property type="match status" value="1"/>
</dbReference>
<dbReference type="PANTHER" id="PTHR43547">
    <property type="entry name" value="TWO-COMPONENT HISTIDINE KINASE"/>
    <property type="match status" value="1"/>
</dbReference>
<dbReference type="GO" id="GO:0005886">
    <property type="term" value="C:plasma membrane"/>
    <property type="evidence" value="ECO:0007669"/>
    <property type="project" value="UniProtKB-SubCell"/>
</dbReference>
<keyword evidence="16" id="KW-1185">Reference proteome</keyword>
<dbReference type="PANTHER" id="PTHR43547:SF3">
    <property type="entry name" value="SENSOR PROTEIN CITS"/>
    <property type="match status" value="1"/>
</dbReference>
<comment type="catalytic activity">
    <reaction evidence="1">
        <text>ATP + protein L-histidine = ADP + protein N-phospho-L-histidine.</text>
        <dbReference type="EC" id="2.7.13.3"/>
    </reaction>
</comment>
<name>A0A8J6QNY3_9BACT</name>
<gene>
    <name evidence="15" type="ORF">ICT70_04655</name>
</gene>
<dbReference type="SUPFAM" id="SSF55785">
    <property type="entry name" value="PYP-like sensor domain (PAS domain)"/>
    <property type="match status" value="1"/>
</dbReference>
<dbReference type="SUPFAM" id="SSF55874">
    <property type="entry name" value="ATPase domain of HSP90 chaperone/DNA topoisomerase II/histidine kinase"/>
    <property type="match status" value="1"/>
</dbReference>
<protein>
    <recommendedName>
        <fullName evidence="3">histidine kinase</fullName>
        <ecNumber evidence="3">2.7.13.3</ecNumber>
    </recommendedName>
</protein>
<reference evidence="15" key="1">
    <citation type="submission" date="2020-09" db="EMBL/GenBank/DDBJ databases">
        <title>Pelobacter alkaliphilus sp. nov., a novel anaerobic arsenate-reducing bacterium from terrestrial mud volcano.</title>
        <authorList>
            <person name="Khomyakova M.A."/>
            <person name="Merkel A.Y."/>
            <person name="Slobodkin A.I."/>
        </authorList>
    </citation>
    <scope>NUCLEOTIDE SEQUENCE</scope>
    <source>
        <strain evidence="15">M08fum</strain>
    </source>
</reference>
<evidence type="ECO:0000256" key="10">
    <source>
        <dbReference type="ARBA" id="ARBA00022840"/>
    </source>
</evidence>
<dbReference type="SMART" id="SM00387">
    <property type="entry name" value="HATPase_c"/>
    <property type="match status" value="1"/>
</dbReference>
<dbReference type="InterPro" id="IPR036890">
    <property type="entry name" value="HATPase_C_sf"/>
</dbReference>
<dbReference type="InterPro" id="IPR029151">
    <property type="entry name" value="Sensor-like_sf"/>
</dbReference>
<feature type="domain" description="Histidine kinase" evidence="14">
    <location>
        <begin position="325"/>
        <end position="519"/>
    </location>
</feature>
<dbReference type="InterPro" id="IPR003594">
    <property type="entry name" value="HATPase_dom"/>
</dbReference>
<dbReference type="AlphaFoldDB" id="A0A8J6QNY3"/>
<sequence>MILLVCLLVLPLTLIVGGLHTVIIGNVLEEEIGKRALQAAQMVAQLPQVKDLVGASDPDGVLQALAEALRHETGAEFIVIGDRDSIRYSHPLPDRLGKEMVGGDNDRALEQGEFYVSRAVGTLGPSIRGKAPIFSQSGEIIGIVSVGYLLDDVEDIVLVHRLRAVGMVSLLMFLGILGAITIARRFKKAIFDLEPEQIAHLFTERDTIIQSIREGIIAIDRDAVVTVVNQQALEILGKKDKQEVLQRHIRDVLPGAKLSKILDGGEQRVDQELMVGNRALIINTVPMIEHNAICGAVASFRSKDEIDTLARQLSQVKEYSQMLRAQTHEYSNKLHTIAGLIQTDHAKQALELISRESAGYQGLIAFLARAVPHPILAAFLIGKYNHAKELHIDFIIDPESQLIDVPASLNREKTITILGNLIDNAFDAVLNHTRPPRVRLTMTDIGNDLVFEVEDSGPGVPAALTNDIFVRGFTTKKSVDRGQGLYLAKNALADLAGQMTISDSDLGGAMFSVFIPKPKDTH</sequence>
<evidence type="ECO:0000256" key="8">
    <source>
        <dbReference type="ARBA" id="ARBA00022741"/>
    </source>
</evidence>
<dbReference type="EMBL" id="JACWUN010000004">
    <property type="protein sequence ID" value="MBD1399956.1"/>
    <property type="molecule type" value="Genomic_DNA"/>
</dbReference>
<dbReference type="PROSITE" id="PS50109">
    <property type="entry name" value="HIS_KIN"/>
    <property type="match status" value="1"/>
</dbReference>
<keyword evidence="4" id="KW-1003">Cell membrane</keyword>
<keyword evidence="8" id="KW-0547">Nucleotide-binding</keyword>
<dbReference type="InterPro" id="IPR039506">
    <property type="entry name" value="SPOB_a"/>
</dbReference>
<dbReference type="GO" id="GO:0006355">
    <property type="term" value="P:regulation of DNA-templated transcription"/>
    <property type="evidence" value="ECO:0007669"/>
    <property type="project" value="InterPro"/>
</dbReference>
<keyword evidence="6" id="KW-0808">Transferase</keyword>
<dbReference type="EC" id="2.7.13.3" evidence="3"/>
<dbReference type="Gene3D" id="1.10.287.130">
    <property type="match status" value="1"/>
</dbReference>
<evidence type="ECO:0000256" key="9">
    <source>
        <dbReference type="ARBA" id="ARBA00022777"/>
    </source>
</evidence>
<evidence type="ECO:0000259" key="14">
    <source>
        <dbReference type="PROSITE" id="PS50109"/>
    </source>
</evidence>
<evidence type="ECO:0000256" key="11">
    <source>
        <dbReference type="ARBA" id="ARBA00022989"/>
    </source>
</evidence>
<dbReference type="InterPro" id="IPR035965">
    <property type="entry name" value="PAS-like_dom_sf"/>
</dbReference>
<proteinExistence type="predicted"/>
<dbReference type="InterPro" id="IPR016120">
    <property type="entry name" value="Sig_transdc_His_kin_SpoOB"/>
</dbReference>
<dbReference type="InterPro" id="IPR005467">
    <property type="entry name" value="His_kinase_dom"/>
</dbReference>
<evidence type="ECO:0000256" key="4">
    <source>
        <dbReference type="ARBA" id="ARBA00022475"/>
    </source>
</evidence>
<dbReference type="SMART" id="SM00091">
    <property type="entry name" value="PAS"/>
    <property type="match status" value="1"/>
</dbReference>
<accession>A0A8J6QNY3</accession>
<evidence type="ECO:0000256" key="13">
    <source>
        <dbReference type="ARBA" id="ARBA00023136"/>
    </source>
</evidence>
<keyword evidence="10" id="KW-0067">ATP-binding</keyword>
<dbReference type="RefSeq" id="WP_191154234.1">
    <property type="nucleotide sequence ID" value="NZ_JACWUN010000004.1"/>
</dbReference>
<evidence type="ECO:0000256" key="12">
    <source>
        <dbReference type="ARBA" id="ARBA00023012"/>
    </source>
</evidence>
<keyword evidence="12" id="KW-0902">Two-component regulatory system</keyword>
<keyword evidence="9 15" id="KW-0418">Kinase</keyword>
<keyword evidence="11" id="KW-1133">Transmembrane helix</keyword>
<evidence type="ECO:0000256" key="6">
    <source>
        <dbReference type="ARBA" id="ARBA00022679"/>
    </source>
</evidence>
<dbReference type="Gene3D" id="3.30.450.20">
    <property type="entry name" value="PAS domain"/>
    <property type="match status" value="2"/>
</dbReference>
<evidence type="ECO:0000313" key="16">
    <source>
        <dbReference type="Proteomes" id="UP000632828"/>
    </source>
</evidence>
<dbReference type="FunFam" id="3.30.450.20:FF:000018">
    <property type="entry name" value="Sensor histidine kinase DcuS"/>
    <property type="match status" value="1"/>
</dbReference>
<dbReference type="Gene3D" id="3.30.565.10">
    <property type="entry name" value="Histidine kinase-like ATPase, C-terminal domain"/>
    <property type="match status" value="1"/>
</dbReference>
<evidence type="ECO:0000256" key="1">
    <source>
        <dbReference type="ARBA" id="ARBA00000085"/>
    </source>
</evidence>
<evidence type="ECO:0000256" key="7">
    <source>
        <dbReference type="ARBA" id="ARBA00022692"/>
    </source>
</evidence>
<evidence type="ECO:0000256" key="5">
    <source>
        <dbReference type="ARBA" id="ARBA00022553"/>
    </source>
</evidence>
<keyword evidence="5" id="KW-0597">Phosphoprotein</keyword>
<dbReference type="SUPFAM" id="SSF103190">
    <property type="entry name" value="Sensory domain-like"/>
    <property type="match status" value="1"/>
</dbReference>
<comment type="caution">
    <text evidence="15">The sequence shown here is derived from an EMBL/GenBank/DDBJ whole genome shotgun (WGS) entry which is preliminary data.</text>
</comment>
<dbReference type="Pfam" id="PF02518">
    <property type="entry name" value="HATPase_c"/>
    <property type="match status" value="1"/>
</dbReference>
<evidence type="ECO:0000256" key="2">
    <source>
        <dbReference type="ARBA" id="ARBA00004651"/>
    </source>
</evidence>
<dbReference type="InterPro" id="IPR013767">
    <property type="entry name" value="PAS_fold"/>
</dbReference>
<evidence type="ECO:0000313" key="15">
    <source>
        <dbReference type="EMBL" id="MBD1399956.1"/>
    </source>
</evidence>
<keyword evidence="7" id="KW-0812">Transmembrane</keyword>
<dbReference type="Pfam" id="PF17203">
    <property type="entry name" value="sCache_3_2"/>
    <property type="match status" value="1"/>
</dbReference>
<dbReference type="CDD" id="cd18773">
    <property type="entry name" value="PDC1_HK_sensor"/>
    <property type="match status" value="1"/>
</dbReference>
<dbReference type="GO" id="GO:0005524">
    <property type="term" value="F:ATP binding"/>
    <property type="evidence" value="ECO:0007669"/>
    <property type="project" value="UniProtKB-KW"/>
</dbReference>
<dbReference type="Proteomes" id="UP000632828">
    <property type="component" value="Unassembled WGS sequence"/>
</dbReference>
<dbReference type="Pfam" id="PF00989">
    <property type="entry name" value="PAS"/>
    <property type="match status" value="1"/>
</dbReference>
<dbReference type="SUPFAM" id="SSF55890">
    <property type="entry name" value="Sporulation response regulatory protein Spo0B"/>
    <property type="match status" value="1"/>
</dbReference>
<dbReference type="InterPro" id="IPR033463">
    <property type="entry name" value="sCache_3"/>
</dbReference>
<organism evidence="15 16">
    <name type="scientific">Pelovirga terrestris</name>
    <dbReference type="NCBI Taxonomy" id="2771352"/>
    <lineage>
        <taxon>Bacteria</taxon>
        <taxon>Pseudomonadati</taxon>
        <taxon>Thermodesulfobacteriota</taxon>
        <taxon>Desulfuromonadia</taxon>
        <taxon>Geobacterales</taxon>
        <taxon>Geobacteraceae</taxon>
        <taxon>Pelovirga</taxon>
    </lineage>
</organism>
<evidence type="ECO:0000256" key="3">
    <source>
        <dbReference type="ARBA" id="ARBA00012438"/>
    </source>
</evidence>